<feature type="transmembrane region" description="Helical" evidence="2">
    <location>
        <begin position="45"/>
        <end position="68"/>
    </location>
</feature>
<dbReference type="SUPFAM" id="SSF49899">
    <property type="entry name" value="Concanavalin A-like lectins/glucanases"/>
    <property type="match status" value="1"/>
</dbReference>
<dbReference type="SUPFAM" id="SSF50969">
    <property type="entry name" value="YVTN repeat-like/Quinoprotein amine dehydrogenase"/>
    <property type="match status" value="1"/>
</dbReference>
<evidence type="ECO:0000256" key="1">
    <source>
        <dbReference type="SAM" id="MobiDB-lite"/>
    </source>
</evidence>
<dbReference type="EMBL" id="CP144750">
    <property type="protein sequence ID" value="WVZ82196.1"/>
    <property type="molecule type" value="Genomic_DNA"/>
</dbReference>
<evidence type="ECO:0000256" key="3">
    <source>
        <dbReference type="SAM" id="SignalP"/>
    </source>
</evidence>
<name>A0AAQ3X2C8_PASNO</name>
<dbReference type="AlphaFoldDB" id="A0AAQ3X2C8"/>
<evidence type="ECO:0000313" key="6">
    <source>
        <dbReference type="Proteomes" id="UP001341281"/>
    </source>
</evidence>
<evidence type="ECO:0000259" key="4">
    <source>
        <dbReference type="Pfam" id="PF08553"/>
    </source>
</evidence>
<proteinExistence type="predicted"/>
<reference evidence="5 6" key="1">
    <citation type="submission" date="2024-02" db="EMBL/GenBank/DDBJ databases">
        <title>High-quality chromosome-scale genome assembly of Pensacola bahiagrass (Paspalum notatum Flugge var. saurae).</title>
        <authorList>
            <person name="Vega J.M."/>
            <person name="Podio M."/>
            <person name="Orjuela J."/>
            <person name="Siena L.A."/>
            <person name="Pessino S.C."/>
            <person name="Combes M.C."/>
            <person name="Mariac C."/>
            <person name="Albertini E."/>
            <person name="Pupilli F."/>
            <person name="Ortiz J.P.A."/>
            <person name="Leblanc O."/>
        </authorList>
    </citation>
    <scope>NUCLEOTIDE SEQUENCE [LARGE SCALE GENOMIC DNA]</scope>
    <source>
        <strain evidence="5">R1</strain>
        <tissue evidence="5">Leaf</tissue>
    </source>
</reference>
<dbReference type="GO" id="GO:0005634">
    <property type="term" value="C:nucleus"/>
    <property type="evidence" value="ECO:0007669"/>
    <property type="project" value="TreeGrafter"/>
</dbReference>
<keyword evidence="2" id="KW-0812">Transmembrane</keyword>
<accession>A0AAQ3X2C8</accession>
<gene>
    <name evidence="5" type="ORF">U9M48_029484</name>
</gene>
<dbReference type="PANTHER" id="PTHR31913:SF0">
    <property type="entry name" value="VACUOLAR IMPORT AND DEGRADATION PROTEIN 27"/>
    <property type="match status" value="1"/>
</dbReference>
<keyword evidence="6" id="KW-1185">Reference proteome</keyword>
<dbReference type="InterPro" id="IPR013320">
    <property type="entry name" value="ConA-like_dom_sf"/>
</dbReference>
<dbReference type="InterPro" id="IPR040458">
    <property type="entry name" value="Vid27"/>
</dbReference>
<feature type="transmembrane region" description="Helical" evidence="2">
    <location>
        <begin position="89"/>
        <end position="108"/>
    </location>
</feature>
<dbReference type="Pfam" id="PF08553">
    <property type="entry name" value="VID27"/>
    <property type="match status" value="1"/>
</dbReference>
<dbReference type="InterPro" id="IPR011044">
    <property type="entry name" value="Quino_amine_DH_bsu"/>
</dbReference>
<feature type="transmembrane region" description="Helical" evidence="2">
    <location>
        <begin position="266"/>
        <end position="289"/>
    </location>
</feature>
<feature type="signal peptide" evidence="3">
    <location>
        <begin position="1"/>
        <end position="23"/>
    </location>
</feature>
<feature type="region of interest" description="Disordered" evidence="1">
    <location>
        <begin position="230"/>
        <end position="260"/>
    </location>
</feature>
<keyword evidence="2" id="KW-1133">Transmembrane helix</keyword>
<dbReference type="GO" id="GO:0005737">
    <property type="term" value="C:cytoplasm"/>
    <property type="evidence" value="ECO:0007669"/>
    <property type="project" value="TreeGrafter"/>
</dbReference>
<feature type="domain" description="Vacuolar import/degradation Vid27 C-terminal" evidence="4">
    <location>
        <begin position="381"/>
        <end position="517"/>
    </location>
</feature>
<feature type="chain" id="PRO_5042891572" description="Vacuolar import/degradation Vid27 C-terminal domain-containing protein" evidence="3">
    <location>
        <begin position="24"/>
        <end position="572"/>
    </location>
</feature>
<organism evidence="5 6">
    <name type="scientific">Paspalum notatum var. saurae</name>
    <dbReference type="NCBI Taxonomy" id="547442"/>
    <lineage>
        <taxon>Eukaryota</taxon>
        <taxon>Viridiplantae</taxon>
        <taxon>Streptophyta</taxon>
        <taxon>Embryophyta</taxon>
        <taxon>Tracheophyta</taxon>
        <taxon>Spermatophyta</taxon>
        <taxon>Magnoliopsida</taxon>
        <taxon>Liliopsida</taxon>
        <taxon>Poales</taxon>
        <taxon>Poaceae</taxon>
        <taxon>PACMAD clade</taxon>
        <taxon>Panicoideae</taxon>
        <taxon>Andropogonodae</taxon>
        <taxon>Paspaleae</taxon>
        <taxon>Paspalinae</taxon>
        <taxon>Paspalum</taxon>
    </lineage>
</organism>
<evidence type="ECO:0000313" key="5">
    <source>
        <dbReference type="EMBL" id="WVZ82196.1"/>
    </source>
</evidence>
<dbReference type="Proteomes" id="UP001341281">
    <property type="component" value="Chromosome 06"/>
</dbReference>
<keyword evidence="2" id="KW-0472">Membrane</keyword>
<protein>
    <recommendedName>
        <fullName evidence="4">Vacuolar import/degradation Vid27 C-terminal domain-containing protein</fullName>
    </recommendedName>
</protein>
<keyword evidence="3" id="KW-0732">Signal</keyword>
<evidence type="ECO:0000256" key="2">
    <source>
        <dbReference type="SAM" id="Phobius"/>
    </source>
</evidence>
<dbReference type="PANTHER" id="PTHR31913">
    <property type="entry name" value="VACUOLAR IMPORT AND DEGRADATION PROTEIN 27"/>
    <property type="match status" value="1"/>
</dbReference>
<dbReference type="InterPro" id="IPR013863">
    <property type="entry name" value="VID27_C"/>
</dbReference>
<dbReference type="Gene3D" id="2.60.120.200">
    <property type="match status" value="1"/>
</dbReference>
<sequence>MPPPPPLLLLFFLLLLPSSPATAAAAAAAASPASGNASASFSLNFFPAASAVAVAQLALSGGASANATAFPGAISMAAPGARVQHRSPIPLSAAGFSTYFAFALHPAASPPPSFAFFLAPSAASPPALALVFSARHVRLDIAGRAVVQATCPPADAASRLHVWIDYNATSAALHLRLSGSAARLPSPPLLSYPLRLRSGPVLAGFRTSSGNCSLFSWAFRAAPPNPMHSQPLDPAGLLAARSSTPPSPHRVPDRRRYSPGPSPSPWAAAVSLLFAAACGAMLTFFLFFICYSVARRRPVAPVEFPMHPSGSDVVYHKIVLVGAKDDAAAADHDALPPSAAATDGKPHAKGVHQLDIETGKVVTEWKFEKVGADINMRDITNDSKDGKIRLYSKSSMRIARTTFLGLGSPITHVDVTYDGRWILGTTDTYLILICIIFIDKDGKERTGFSGRMGNRIAAPRLLKLNLLDSHLAVANNSDFAVENGKQERHLVATLGKYSVVWNFMQVKNSHHECYQFQEGLKSCYCYKVIPKDESIVASCFMHDKYTVSESPEAPLVVATPMKVTSFSISSRY</sequence>